<comment type="function">
    <text evidence="8">Acts as a ribosome collision sensor, splitting the ribosome into its 2 subunits. Detects stalled/collided 70S ribosomes which it binds and splits by an ATP-hydrolysis driven conformational change. Acts upstream of the ribosome quality control system (RQC), a ribosome-associated complex that mediates the extraction of incompletely synthesized nascent chains from stalled ribosomes and their subsequent degradation. Probably generates substrates for RQC.</text>
</comment>
<dbReference type="GO" id="GO:0019843">
    <property type="term" value="F:rRNA binding"/>
    <property type="evidence" value="ECO:0007669"/>
    <property type="project" value="UniProtKB-UniRule"/>
</dbReference>
<evidence type="ECO:0000256" key="1">
    <source>
        <dbReference type="ARBA" id="ARBA00022722"/>
    </source>
</evidence>
<evidence type="ECO:0000256" key="8">
    <source>
        <dbReference type="HAMAP-Rule" id="MF_00092"/>
    </source>
</evidence>
<evidence type="ECO:0000313" key="13">
    <source>
        <dbReference type="Proteomes" id="UP000823982"/>
    </source>
</evidence>
<dbReference type="InterPro" id="IPR027417">
    <property type="entry name" value="P-loop_NTPase"/>
</dbReference>
<feature type="region of interest" description="Disordered" evidence="10">
    <location>
        <begin position="696"/>
        <end position="721"/>
    </location>
</feature>
<dbReference type="InterPro" id="IPR045076">
    <property type="entry name" value="MutS"/>
</dbReference>
<dbReference type="AlphaFoldDB" id="A0A9D1JIK9"/>
<feature type="compositionally biased region" description="Polar residues" evidence="10">
    <location>
        <begin position="696"/>
        <end position="711"/>
    </location>
</feature>
<keyword evidence="8 12" id="KW-0255">Endonuclease</keyword>
<dbReference type="SUPFAM" id="SSF48334">
    <property type="entry name" value="DNA repair protein MutS, domain III"/>
    <property type="match status" value="1"/>
</dbReference>
<proteinExistence type="inferred from homology"/>
<reference evidence="12" key="1">
    <citation type="submission" date="2020-10" db="EMBL/GenBank/DDBJ databases">
        <authorList>
            <person name="Gilroy R."/>
        </authorList>
    </citation>
    <scope>NUCLEOTIDE SEQUENCE</scope>
    <source>
        <strain evidence="12">CHK157-1446</strain>
    </source>
</reference>
<dbReference type="EC" id="3.1.-.-" evidence="8"/>
<evidence type="ECO:0000256" key="5">
    <source>
        <dbReference type="ARBA" id="ARBA00022840"/>
    </source>
</evidence>
<protein>
    <recommendedName>
        <fullName evidence="8">Endonuclease MutS2</fullName>
        <ecNumber evidence="8">3.1.-.-</ecNumber>
    </recommendedName>
    <alternativeName>
        <fullName evidence="8">Ribosome-associated protein quality control-upstream factor</fullName>
        <shortName evidence="8">RQC-upstream factor</shortName>
        <shortName evidence="8">RqcU</shortName>
        <ecNumber evidence="8">3.6.4.-</ecNumber>
    </alternativeName>
</protein>
<dbReference type="SUPFAM" id="SSF52540">
    <property type="entry name" value="P-loop containing nucleoside triphosphate hydrolases"/>
    <property type="match status" value="1"/>
</dbReference>
<dbReference type="Gene3D" id="3.30.1370.110">
    <property type="match status" value="1"/>
</dbReference>
<evidence type="ECO:0000259" key="11">
    <source>
        <dbReference type="PROSITE" id="PS50828"/>
    </source>
</evidence>
<dbReference type="InterPro" id="IPR007696">
    <property type="entry name" value="DNA_mismatch_repair_MutS_core"/>
</dbReference>
<dbReference type="EC" id="3.6.4.-" evidence="8"/>
<dbReference type="NCBIfam" id="TIGR01069">
    <property type="entry name" value="mutS2"/>
    <property type="match status" value="1"/>
</dbReference>
<dbReference type="Pfam" id="PF01713">
    <property type="entry name" value="Smr"/>
    <property type="match status" value="1"/>
</dbReference>
<dbReference type="GO" id="GO:0043023">
    <property type="term" value="F:ribosomal large subunit binding"/>
    <property type="evidence" value="ECO:0007669"/>
    <property type="project" value="UniProtKB-UniRule"/>
</dbReference>
<dbReference type="Pfam" id="PF00488">
    <property type="entry name" value="MutS_V"/>
    <property type="match status" value="1"/>
</dbReference>
<sequence>MKEQYKTLELHKILEMLSQLCSNDASSKAALEIEPSTDIDEVRREVKKTFDALSVSVRFGSPNFINFPDVAVTARRAQSGSELSLKELLDISKLLSQTQSLKSWRKQFSDESFSLDYLFEALFDNKWLYDKIINSVASEDELFDSASPELASIRRKLTLAGTKIRDTLDKMIRSSDTQAYLQDSLVTMRDGRYVLPVKSEHKNNIPGLVHDTSASGQTYFIEPMAVVEANNEIRILKGKEQEEIQRIIKELSSDCAGFANELISNYDTCVMLNLYFAKSNLAAKMSAAMPQVSDDGEIVLKKARHPLIDPKKVVPIDFSIGQSYDALVITGPNTGGKTVILKTVGLLTLMTMCGLLIPVSDGSKITVFEDVLVDIGDKQSIEESLSTFSSHMTNIVDILHKVNYKSLVLIDELGSGTDPVEGAALAVAIIEKIKCTGAKLVTTTHYQELKMYALETDGVENASCEFDIKTLQPTYRLIIGSPGKSNAFAISKRLGLDDDIIERAESMLSGESKHFEDVISKLESARRELEDNTKLAQEYKRQAQELKEELEKEREVLASQKDEELNKAKRQATDIIDRVSMQSRRLMDELEDAKKAKDKAEFSKIVSQQQQKYRSEINSLYNEASKLGEYKADNYTLPRPLKKGDDVLIKDGNKSGILISPPDSMGNCMVQVGIMKTKVHVSKLRLVEKNVTFNNKNISKNTKGDSSSGRVSTKGVESRATRRPELELDIRGYTVDEGLYELDSFLDRAVLSGNKVVTIIHGKGTGALKTAVRNHLKKHPSVASMRKGLYGEGEDGVTIVELK</sequence>
<dbReference type="InterPro" id="IPR005747">
    <property type="entry name" value="MutS2"/>
</dbReference>
<dbReference type="GO" id="GO:0006298">
    <property type="term" value="P:mismatch repair"/>
    <property type="evidence" value="ECO:0007669"/>
    <property type="project" value="InterPro"/>
</dbReference>
<dbReference type="GO" id="GO:0072344">
    <property type="term" value="P:rescue of stalled ribosome"/>
    <property type="evidence" value="ECO:0007669"/>
    <property type="project" value="UniProtKB-UniRule"/>
</dbReference>
<feature type="domain" description="Smr" evidence="11">
    <location>
        <begin position="728"/>
        <end position="803"/>
    </location>
</feature>
<dbReference type="InterPro" id="IPR036187">
    <property type="entry name" value="DNA_mismatch_repair_MutS_sf"/>
</dbReference>
<dbReference type="SUPFAM" id="SSF160443">
    <property type="entry name" value="SMR domain-like"/>
    <property type="match status" value="1"/>
</dbReference>
<dbReference type="GO" id="GO:0016887">
    <property type="term" value="F:ATP hydrolysis activity"/>
    <property type="evidence" value="ECO:0007669"/>
    <property type="project" value="InterPro"/>
</dbReference>
<dbReference type="InterPro" id="IPR002625">
    <property type="entry name" value="Smr_dom"/>
</dbReference>
<dbReference type="GO" id="GO:0045910">
    <property type="term" value="P:negative regulation of DNA recombination"/>
    <property type="evidence" value="ECO:0007669"/>
    <property type="project" value="InterPro"/>
</dbReference>
<comment type="subunit">
    <text evidence="8">Homodimer. Binds to stalled ribosomes, contacting rRNA.</text>
</comment>
<dbReference type="GO" id="GO:0004519">
    <property type="term" value="F:endonuclease activity"/>
    <property type="evidence" value="ECO:0007669"/>
    <property type="project" value="UniProtKB-UniRule"/>
</dbReference>
<dbReference type="GO" id="GO:0140664">
    <property type="term" value="F:ATP-dependent DNA damage sensor activity"/>
    <property type="evidence" value="ECO:0007669"/>
    <property type="project" value="InterPro"/>
</dbReference>
<keyword evidence="4 8" id="KW-0378">Hydrolase</keyword>
<dbReference type="SMART" id="SM00534">
    <property type="entry name" value="MUTSac"/>
    <property type="match status" value="1"/>
</dbReference>
<evidence type="ECO:0000256" key="3">
    <source>
        <dbReference type="ARBA" id="ARBA00022741"/>
    </source>
</evidence>
<comment type="function">
    <text evidence="8">Endonuclease that is involved in the suppression of homologous recombination and thus may have a key role in the control of bacterial genetic diversity.</text>
</comment>
<organism evidence="12 13">
    <name type="scientific">Candidatus Faeciplasma gallinarum</name>
    <dbReference type="NCBI Taxonomy" id="2840799"/>
    <lineage>
        <taxon>Bacteria</taxon>
        <taxon>Bacillati</taxon>
        <taxon>Bacillota</taxon>
        <taxon>Clostridia</taxon>
        <taxon>Eubacteriales</taxon>
        <taxon>Oscillospiraceae</taxon>
        <taxon>Oscillospiraceae incertae sedis</taxon>
        <taxon>Candidatus Faeciplasma</taxon>
    </lineage>
</organism>
<dbReference type="InterPro" id="IPR000432">
    <property type="entry name" value="DNA_mismatch_repair_MutS_C"/>
</dbReference>
<dbReference type="PIRSF" id="PIRSF005814">
    <property type="entry name" value="MutS_YshD"/>
    <property type="match status" value="1"/>
</dbReference>
<dbReference type="GO" id="GO:0030983">
    <property type="term" value="F:mismatched DNA binding"/>
    <property type="evidence" value="ECO:0007669"/>
    <property type="project" value="InterPro"/>
</dbReference>
<dbReference type="PANTHER" id="PTHR48466">
    <property type="entry name" value="OS10G0509000 PROTEIN-RELATED"/>
    <property type="match status" value="1"/>
</dbReference>
<dbReference type="CDD" id="cd03280">
    <property type="entry name" value="ABC_MutS2"/>
    <property type="match status" value="1"/>
</dbReference>
<comment type="similarity">
    <text evidence="8">Belongs to the DNA mismatch repair MutS family. MutS2 subfamily.</text>
</comment>
<dbReference type="InterPro" id="IPR036063">
    <property type="entry name" value="Smr_dom_sf"/>
</dbReference>
<evidence type="ECO:0000256" key="10">
    <source>
        <dbReference type="SAM" id="MobiDB-lite"/>
    </source>
</evidence>
<dbReference type="Proteomes" id="UP000823982">
    <property type="component" value="Unassembled WGS sequence"/>
</dbReference>
<dbReference type="InterPro" id="IPR046893">
    <property type="entry name" value="MSSS"/>
</dbReference>
<dbReference type="SMART" id="SM00533">
    <property type="entry name" value="MUTSd"/>
    <property type="match status" value="1"/>
</dbReference>
<dbReference type="PANTHER" id="PTHR48466:SF2">
    <property type="entry name" value="OS10G0509000 PROTEIN"/>
    <property type="match status" value="1"/>
</dbReference>
<keyword evidence="1 8" id="KW-0540">Nuclease</keyword>
<dbReference type="HAMAP" id="MF_00092">
    <property type="entry name" value="MutS2"/>
    <property type="match status" value="1"/>
</dbReference>
<name>A0A9D1JIK9_9FIRM</name>
<comment type="caution">
    <text evidence="12">The sequence shown here is derived from an EMBL/GenBank/DDBJ whole genome shotgun (WGS) entry which is preliminary data.</text>
</comment>
<feature type="binding site" evidence="8">
    <location>
        <begin position="331"/>
        <end position="338"/>
    </location>
    <ligand>
        <name>ATP</name>
        <dbReference type="ChEBI" id="CHEBI:30616"/>
    </ligand>
</feature>
<dbReference type="Pfam" id="PF20297">
    <property type="entry name" value="MSSS"/>
    <property type="match status" value="1"/>
</dbReference>
<accession>A0A9D1JIK9</accession>
<dbReference type="Gene3D" id="3.40.50.300">
    <property type="entry name" value="P-loop containing nucleotide triphosphate hydrolases"/>
    <property type="match status" value="1"/>
</dbReference>
<reference evidence="12" key="2">
    <citation type="journal article" date="2021" name="PeerJ">
        <title>Extensive microbial diversity within the chicken gut microbiome revealed by metagenomics and culture.</title>
        <authorList>
            <person name="Gilroy R."/>
            <person name="Ravi A."/>
            <person name="Getino M."/>
            <person name="Pursley I."/>
            <person name="Horton D.L."/>
            <person name="Alikhan N.F."/>
            <person name="Baker D."/>
            <person name="Gharbi K."/>
            <person name="Hall N."/>
            <person name="Watson M."/>
            <person name="Adriaenssens E.M."/>
            <person name="Foster-Nyarko E."/>
            <person name="Jarju S."/>
            <person name="Secka A."/>
            <person name="Antonio M."/>
            <person name="Oren A."/>
            <person name="Chaudhuri R.R."/>
            <person name="La Ragione R."/>
            <person name="Hildebrand F."/>
            <person name="Pallen M.J."/>
        </authorList>
    </citation>
    <scope>NUCLEOTIDE SEQUENCE</scope>
    <source>
        <strain evidence="12">CHK157-1446</strain>
    </source>
</reference>
<dbReference type="PROSITE" id="PS50828">
    <property type="entry name" value="SMR"/>
    <property type="match status" value="1"/>
</dbReference>
<dbReference type="PROSITE" id="PS00486">
    <property type="entry name" value="DNA_MISMATCH_REPAIR_2"/>
    <property type="match status" value="1"/>
</dbReference>
<evidence type="ECO:0000256" key="6">
    <source>
        <dbReference type="ARBA" id="ARBA00022884"/>
    </source>
</evidence>
<evidence type="ECO:0000256" key="4">
    <source>
        <dbReference type="ARBA" id="ARBA00022801"/>
    </source>
</evidence>
<dbReference type="GO" id="GO:0005524">
    <property type="term" value="F:ATP binding"/>
    <property type="evidence" value="ECO:0007669"/>
    <property type="project" value="UniProtKB-UniRule"/>
</dbReference>
<keyword evidence="6 8" id="KW-0694">RNA-binding</keyword>
<dbReference type="FunFam" id="3.40.50.300:FF:000830">
    <property type="entry name" value="Endonuclease MutS2"/>
    <property type="match status" value="1"/>
</dbReference>
<evidence type="ECO:0000256" key="7">
    <source>
        <dbReference type="ARBA" id="ARBA00023125"/>
    </source>
</evidence>
<dbReference type="EMBL" id="DVIR01000049">
    <property type="protein sequence ID" value="HIS24825.1"/>
    <property type="molecule type" value="Genomic_DNA"/>
</dbReference>
<dbReference type="SMART" id="SM00463">
    <property type="entry name" value="SMR"/>
    <property type="match status" value="1"/>
</dbReference>
<keyword evidence="2 8" id="KW-0699">rRNA-binding</keyword>
<keyword evidence="7 8" id="KW-0238">DNA-binding</keyword>
<evidence type="ECO:0000313" key="12">
    <source>
        <dbReference type="EMBL" id="HIS24825.1"/>
    </source>
</evidence>
<gene>
    <name evidence="8" type="primary">mutS2</name>
    <name evidence="8" type="synonym">rqcU</name>
    <name evidence="12" type="ORF">IAD01_05425</name>
</gene>
<keyword evidence="5 8" id="KW-0067">ATP-binding</keyword>
<keyword evidence="9" id="KW-0175">Coiled coil</keyword>
<feature type="coiled-coil region" evidence="9">
    <location>
        <begin position="512"/>
        <end position="603"/>
    </location>
</feature>
<evidence type="ECO:0000256" key="9">
    <source>
        <dbReference type="SAM" id="Coils"/>
    </source>
</evidence>
<keyword evidence="3 8" id="KW-0547">Nucleotide-binding</keyword>
<evidence type="ECO:0000256" key="2">
    <source>
        <dbReference type="ARBA" id="ARBA00022730"/>
    </source>
</evidence>